<dbReference type="EMBL" id="OW240912">
    <property type="protein sequence ID" value="CAH2220458.1"/>
    <property type="molecule type" value="Genomic_DNA"/>
</dbReference>
<proteinExistence type="predicted"/>
<sequence>MDQGAIATIKAYYLRKPFSKAVAETEHGEVTLHGFWKSYNILHCRNNIKSASDKVTEKCMQGIWQKFLKRFVNNHKGFDRDQYIDGINQKVVESDNVLNLDVEVEDIEELVEYVEGELMKI</sequence>
<gene>
    <name evidence="1" type="ORF">PECUL_23A025476</name>
</gene>
<reference evidence="1" key="1">
    <citation type="submission" date="2022-03" db="EMBL/GenBank/DDBJ databases">
        <authorList>
            <person name="Alioto T."/>
            <person name="Alioto T."/>
            <person name="Gomez Garrido J."/>
        </authorList>
    </citation>
    <scope>NUCLEOTIDE SEQUENCE</scope>
</reference>
<keyword evidence="2" id="KW-1185">Reference proteome</keyword>
<organism evidence="1 2">
    <name type="scientific">Pelobates cultripes</name>
    <name type="common">Western spadefoot toad</name>
    <dbReference type="NCBI Taxonomy" id="61616"/>
    <lineage>
        <taxon>Eukaryota</taxon>
        <taxon>Metazoa</taxon>
        <taxon>Chordata</taxon>
        <taxon>Craniata</taxon>
        <taxon>Vertebrata</taxon>
        <taxon>Euteleostomi</taxon>
        <taxon>Amphibia</taxon>
        <taxon>Batrachia</taxon>
        <taxon>Anura</taxon>
        <taxon>Pelobatoidea</taxon>
        <taxon>Pelobatidae</taxon>
        <taxon>Pelobates</taxon>
    </lineage>
</organism>
<dbReference type="Proteomes" id="UP001295444">
    <property type="component" value="Chromosome 01"/>
</dbReference>
<accession>A0AAD1VKA5</accession>
<evidence type="ECO:0000313" key="2">
    <source>
        <dbReference type="Proteomes" id="UP001295444"/>
    </source>
</evidence>
<dbReference type="AlphaFoldDB" id="A0AAD1VKA5"/>
<name>A0AAD1VKA5_PELCU</name>
<protein>
    <submittedName>
        <fullName evidence="1">Uncharacterized protein</fullName>
    </submittedName>
</protein>
<evidence type="ECO:0000313" key="1">
    <source>
        <dbReference type="EMBL" id="CAH2220458.1"/>
    </source>
</evidence>